<dbReference type="InterPro" id="IPR015797">
    <property type="entry name" value="NUDIX_hydrolase-like_dom_sf"/>
</dbReference>
<dbReference type="InterPro" id="IPR000086">
    <property type="entry name" value="NUDIX_hydrolase_dom"/>
</dbReference>
<evidence type="ECO:0000313" key="3">
    <source>
        <dbReference type="EMBL" id="CAK4033757.1"/>
    </source>
</evidence>
<dbReference type="GO" id="GO:0044715">
    <property type="term" value="F:8-oxo-dGDP phosphatase activity"/>
    <property type="evidence" value="ECO:0007669"/>
    <property type="project" value="TreeGrafter"/>
</dbReference>
<feature type="domain" description="Nudix hydrolase" evidence="2">
    <location>
        <begin position="199"/>
        <end position="346"/>
    </location>
</feature>
<name>A0AAI9EER5_9PEZI</name>
<dbReference type="PROSITE" id="PS51462">
    <property type="entry name" value="NUDIX"/>
    <property type="match status" value="1"/>
</dbReference>
<dbReference type="AlphaFoldDB" id="A0AAI9EER5"/>
<dbReference type="PANTHER" id="PTHR13622">
    <property type="entry name" value="THIAMIN PYROPHOSPHOKINASE"/>
    <property type="match status" value="1"/>
</dbReference>
<dbReference type="CDD" id="cd03676">
    <property type="entry name" value="NUDIX_Tnr3_like"/>
    <property type="match status" value="1"/>
</dbReference>
<evidence type="ECO:0000256" key="1">
    <source>
        <dbReference type="SAM" id="MobiDB-lite"/>
    </source>
</evidence>
<dbReference type="PANTHER" id="PTHR13622:SF8">
    <property type="entry name" value="THIAMIN PYROPHOSPHOKINASE 1"/>
    <property type="match status" value="1"/>
</dbReference>
<feature type="compositionally biased region" description="Acidic residues" evidence="1">
    <location>
        <begin position="22"/>
        <end position="32"/>
    </location>
</feature>
<proteinExistence type="predicted"/>
<dbReference type="Gene3D" id="3.90.79.10">
    <property type="entry name" value="Nucleoside Triphosphate Pyrophosphohydrolase"/>
    <property type="match status" value="1"/>
</dbReference>
<protein>
    <submittedName>
        <fullName evidence="3">Related to thiamin pyrophosphokinase-related</fullName>
    </submittedName>
</protein>
<dbReference type="SUPFAM" id="SSF55811">
    <property type="entry name" value="Nudix"/>
    <property type="match status" value="1"/>
</dbReference>
<accession>A0AAI9EER5</accession>
<dbReference type="EMBL" id="CAVMBE010000093">
    <property type="protein sequence ID" value="CAK4033757.1"/>
    <property type="molecule type" value="Genomic_DNA"/>
</dbReference>
<dbReference type="FunFam" id="3.90.79.10:FF:000019">
    <property type="entry name" value="Thiamin pyrophosphokinase, putative"/>
    <property type="match status" value="1"/>
</dbReference>
<organism evidence="3 4">
    <name type="scientific">Lecanosticta acicola</name>
    <dbReference type="NCBI Taxonomy" id="111012"/>
    <lineage>
        <taxon>Eukaryota</taxon>
        <taxon>Fungi</taxon>
        <taxon>Dikarya</taxon>
        <taxon>Ascomycota</taxon>
        <taxon>Pezizomycotina</taxon>
        <taxon>Dothideomycetes</taxon>
        <taxon>Dothideomycetidae</taxon>
        <taxon>Mycosphaerellales</taxon>
        <taxon>Mycosphaerellaceae</taxon>
        <taxon>Lecanosticta</taxon>
    </lineage>
</organism>
<dbReference type="Pfam" id="PF00293">
    <property type="entry name" value="NUDIX"/>
    <property type="match status" value="1"/>
</dbReference>
<dbReference type="InterPro" id="IPR031804">
    <property type="entry name" value="DUF4743"/>
</dbReference>
<evidence type="ECO:0000313" key="4">
    <source>
        <dbReference type="Proteomes" id="UP001296104"/>
    </source>
</evidence>
<dbReference type="Pfam" id="PF15916">
    <property type="entry name" value="DUF4743"/>
    <property type="match status" value="1"/>
</dbReference>
<keyword evidence="4" id="KW-1185">Reference proteome</keyword>
<feature type="region of interest" description="Disordered" evidence="1">
    <location>
        <begin position="10"/>
        <end position="45"/>
    </location>
</feature>
<dbReference type="Proteomes" id="UP001296104">
    <property type="component" value="Unassembled WGS sequence"/>
</dbReference>
<sequence>MAFNLNRLRSFLPPLPTWEPKEGEDYDGDNDPDGPSTTGSIDPDAIEQREPITMELAEPAPIGSGPKSNLDLINECDNFPYYQTDPKKFFAHINTYYALYVRGYPETELGYVLPSVAEVFRGLPDWKVEDSDRSLTLISGSNEEERSAIVQATVKAMHATGHFKVLSKWRDELYPVYGPKGELMFSMERSASALFGIVTYGVHMTAYTRNAEGEMKLWVPRRAAEKQTYGGMLDNTVAGGIATGERPFESLVRESAEEASLPEELVRKGAKAAGTVTYFHIRDHRAGGETRLLQPECQFVYDLELSEDVVPKPSDDEVEGFELKTVEETKQALRDGEFKPNCALVLLDFFVRHGILTPETDEGYIEIVARLHRRLDFPTQARMP</sequence>
<evidence type="ECO:0000259" key="2">
    <source>
        <dbReference type="PROSITE" id="PS51462"/>
    </source>
</evidence>
<reference evidence="3" key="1">
    <citation type="submission" date="2023-11" db="EMBL/GenBank/DDBJ databases">
        <authorList>
            <person name="Alioto T."/>
            <person name="Alioto T."/>
            <person name="Gomez Garrido J."/>
        </authorList>
    </citation>
    <scope>NUCLEOTIDE SEQUENCE</scope>
</reference>
<comment type="caution">
    <text evidence="3">The sequence shown here is derived from an EMBL/GenBank/DDBJ whole genome shotgun (WGS) entry which is preliminary data.</text>
</comment>
<gene>
    <name evidence="3" type="ORF">LECACI_7A008915</name>
</gene>